<accession>A0A839U252</accession>
<evidence type="ECO:0000313" key="1">
    <source>
        <dbReference type="EMBL" id="MBB3145066.1"/>
    </source>
</evidence>
<comment type="caution">
    <text evidence="1">The sequence shown here is derived from an EMBL/GenBank/DDBJ whole genome shotgun (WGS) entry which is preliminary data.</text>
</comment>
<sequence>MIFGILTCHGSVMESVPGKTTSLISHQIWIYIWPGFYQDCDLSRSDKRPFLQIAVKVYNYIVSASTEGAVDE</sequence>
<name>A0A839U252_9HYPH</name>
<gene>
    <name evidence="1" type="ORF">FHS21_001471</name>
</gene>
<dbReference type="EMBL" id="JACHXN010000004">
    <property type="protein sequence ID" value="MBB3145066.1"/>
    <property type="molecule type" value="Genomic_DNA"/>
</dbReference>
<protein>
    <submittedName>
        <fullName evidence="1">Uncharacterized protein</fullName>
    </submittedName>
</protein>
<keyword evidence="2" id="KW-1185">Reference proteome</keyword>
<proteinExistence type="predicted"/>
<evidence type="ECO:0000313" key="2">
    <source>
        <dbReference type="Proteomes" id="UP000554520"/>
    </source>
</evidence>
<dbReference type="AlphaFoldDB" id="A0A839U252"/>
<reference evidence="1 2" key="1">
    <citation type="submission" date="2020-08" db="EMBL/GenBank/DDBJ databases">
        <title>Genomic Encyclopedia of Type Strains, Phase III (KMG-III): the genomes of soil and plant-associated and newly described type strains.</title>
        <authorList>
            <person name="Whitman W."/>
        </authorList>
    </citation>
    <scope>NUCLEOTIDE SEQUENCE [LARGE SCALE GENOMIC DNA]</scope>
    <source>
        <strain evidence="1 2">CECT 7015</strain>
    </source>
</reference>
<organism evidence="1 2">
    <name type="scientific">Phyllobacterium trifolii</name>
    <dbReference type="NCBI Taxonomy" id="300193"/>
    <lineage>
        <taxon>Bacteria</taxon>
        <taxon>Pseudomonadati</taxon>
        <taxon>Pseudomonadota</taxon>
        <taxon>Alphaproteobacteria</taxon>
        <taxon>Hyphomicrobiales</taxon>
        <taxon>Phyllobacteriaceae</taxon>
        <taxon>Phyllobacterium</taxon>
    </lineage>
</organism>
<dbReference type="Proteomes" id="UP000554520">
    <property type="component" value="Unassembled WGS sequence"/>
</dbReference>